<protein>
    <submittedName>
        <fullName evidence="4">DNA methyltransferase</fullName>
    </submittedName>
</protein>
<accession>A0AAU8GVL3</accession>
<sequence>MLDPFAGSGTTMKMARLLGRNSIGIEINESLIPNNKEKTRL</sequence>
<gene>
    <name evidence="4" type="ORF">V4D30_09440</name>
</gene>
<evidence type="ECO:0000313" key="4">
    <source>
        <dbReference type="EMBL" id="XCH46556.1"/>
    </source>
</evidence>
<dbReference type="KEGG" id="taut:V4D30_09440"/>
<dbReference type="InterPro" id="IPR002941">
    <property type="entry name" value="DNA_methylase_N4/N6"/>
</dbReference>
<name>A0AAU8GVL3_9BACT</name>
<feature type="domain" description="DNA methylase N-4/N-6" evidence="3">
    <location>
        <begin position="2"/>
        <end position="33"/>
    </location>
</feature>
<dbReference type="GO" id="GO:0008170">
    <property type="term" value="F:N-methyltransferase activity"/>
    <property type="evidence" value="ECO:0007669"/>
    <property type="project" value="InterPro"/>
</dbReference>
<evidence type="ECO:0000256" key="2">
    <source>
        <dbReference type="ARBA" id="ARBA00022679"/>
    </source>
</evidence>
<keyword evidence="2" id="KW-0808">Transferase</keyword>
<dbReference type="RefSeq" id="WP_353684084.1">
    <property type="nucleotide sequence ID" value="NZ_CP144373.1"/>
</dbReference>
<dbReference type="EMBL" id="CP144373">
    <property type="protein sequence ID" value="XCH46556.1"/>
    <property type="molecule type" value="Genomic_DNA"/>
</dbReference>
<evidence type="ECO:0000259" key="3">
    <source>
        <dbReference type="Pfam" id="PF01555"/>
    </source>
</evidence>
<evidence type="ECO:0000256" key="1">
    <source>
        <dbReference type="ARBA" id="ARBA00022603"/>
    </source>
</evidence>
<dbReference type="Pfam" id="PF01555">
    <property type="entry name" value="N6_N4_Mtase"/>
    <property type="match status" value="1"/>
</dbReference>
<dbReference type="AlphaFoldDB" id="A0AAU8GVL3"/>
<reference evidence="4" key="1">
    <citation type="submission" date="2024-01" db="EMBL/GenBank/DDBJ databases">
        <title>The first autotrophic representatives of the genus Thermodesulfovibrio.</title>
        <authorList>
            <person name="Maltseva A.I."/>
            <person name="Elcheninov A.G."/>
            <person name="Kublanov I.V."/>
            <person name="Lebedinsky A.V."/>
            <person name="Frolov E.N."/>
        </authorList>
    </citation>
    <scope>NUCLEOTIDE SEQUENCE</scope>
    <source>
        <strain evidence="4">3907-1M</strain>
    </source>
</reference>
<dbReference type="InterPro" id="IPR029063">
    <property type="entry name" value="SAM-dependent_MTases_sf"/>
</dbReference>
<dbReference type="GO" id="GO:0032259">
    <property type="term" value="P:methylation"/>
    <property type="evidence" value="ECO:0007669"/>
    <property type="project" value="UniProtKB-KW"/>
</dbReference>
<dbReference type="Gene3D" id="3.40.50.150">
    <property type="entry name" value="Vaccinia Virus protein VP39"/>
    <property type="match status" value="1"/>
</dbReference>
<keyword evidence="1 4" id="KW-0489">Methyltransferase</keyword>
<organism evidence="4">
    <name type="scientific">Thermodesulfovibrio autotrophicus</name>
    <dbReference type="NCBI Taxonomy" id="3118333"/>
    <lineage>
        <taxon>Bacteria</taxon>
        <taxon>Pseudomonadati</taxon>
        <taxon>Nitrospirota</taxon>
        <taxon>Thermodesulfovibrionia</taxon>
        <taxon>Thermodesulfovibrionales</taxon>
        <taxon>Thermodesulfovibrionaceae</taxon>
        <taxon>Thermodesulfovibrio</taxon>
    </lineage>
</organism>
<proteinExistence type="predicted"/>
<dbReference type="GO" id="GO:0003677">
    <property type="term" value="F:DNA binding"/>
    <property type="evidence" value="ECO:0007669"/>
    <property type="project" value="InterPro"/>
</dbReference>
<dbReference type="SUPFAM" id="SSF53335">
    <property type="entry name" value="S-adenosyl-L-methionine-dependent methyltransferases"/>
    <property type="match status" value="1"/>
</dbReference>